<accession>A0AAI9I3S3</accession>
<feature type="signal peptide" evidence="1">
    <location>
        <begin position="1"/>
        <end position="21"/>
    </location>
</feature>
<dbReference type="Pfam" id="PF00419">
    <property type="entry name" value="Fimbrial"/>
    <property type="match status" value="1"/>
</dbReference>
<organism evidence="3">
    <name type="scientific">Providencia stuartii</name>
    <dbReference type="NCBI Taxonomy" id="588"/>
    <lineage>
        <taxon>Bacteria</taxon>
        <taxon>Pseudomonadati</taxon>
        <taxon>Pseudomonadota</taxon>
        <taxon>Gammaproteobacteria</taxon>
        <taxon>Enterobacterales</taxon>
        <taxon>Morganellaceae</taxon>
        <taxon>Providencia</taxon>
    </lineage>
</organism>
<feature type="chain" id="PRO_5042504578" evidence="1">
    <location>
        <begin position="22"/>
        <end position="173"/>
    </location>
</feature>
<comment type="caution">
    <text evidence="3">The sequence shown here is derived from an EMBL/GenBank/DDBJ whole genome shotgun (WGS) entry which is preliminary data.</text>
</comment>
<dbReference type="InterPro" id="IPR000259">
    <property type="entry name" value="Adhesion_dom_fimbrial"/>
</dbReference>
<dbReference type="InterPro" id="IPR008966">
    <property type="entry name" value="Adhesion_dom_sf"/>
</dbReference>
<dbReference type="Gene3D" id="2.60.40.1090">
    <property type="entry name" value="Fimbrial-type adhesion domain"/>
    <property type="match status" value="1"/>
</dbReference>
<evidence type="ECO:0000256" key="1">
    <source>
        <dbReference type="SAM" id="SignalP"/>
    </source>
</evidence>
<dbReference type="InterPro" id="IPR036937">
    <property type="entry name" value="Adhesion_dom_fimbrial_sf"/>
</dbReference>
<feature type="domain" description="Fimbrial-type adhesion" evidence="2">
    <location>
        <begin position="24"/>
        <end position="172"/>
    </location>
</feature>
<dbReference type="SUPFAM" id="SSF49401">
    <property type="entry name" value="Bacterial adhesins"/>
    <property type="match status" value="1"/>
</dbReference>
<sequence length="173" mass="18817">MIPFNTILGLLFFVMAAPSFATNINFDGQLIEDACDIFPGDENIEIDFGTVVNQYLYTYTRTKGIPFKIRLINCDLELSKSVTIKFSGTESSISPGLIALTPSSSARGIALGIESQSGDLIPINKGSHTNRILTKNNSLALQAFIQIDPEALSNKSLLLGDFIATATFELDYN</sequence>
<dbReference type="GO" id="GO:0009289">
    <property type="term" value="C:pilus"/>
    <property type="evidence" value="ECO:0007669"/>
    <property type="project" value="InterPro"/>
</dbReference>
<dbReference type="PANTHER" id="PTHR33420">
    <property type="entry name" value="FIMBRIAL SUBUNIT ELFA-RELATED"/>
    <property type="match status" value="1"/>
</dbReference>
<name>A0AAI9I3S3_PROST</name>
<evidence type="ECO:0000313" key="3">
    <source>
        <dbReference type="EMBL" id="EMP9434794.1"/>
    </source>
</evidence>
<protein>
    <submittedName>
        <fullName evidence="3">Type 1 fimbrial protein</fullName>
    </submittedName>
</protein>
<keyword evidence="1" id="KW-0732">Signal</keyword>
<proteinExistence type="predicted"/>
<dbReference type="AlphaFoldDB" id="A0AAI9I3S3"/>
<dbReference type="PANTHER" id="PTHR33420:SF26">
    <property type="entry name" value="FIMBRIAL SUBUNIT"/>
    <property type="match status" value="1"/>
</dbReference>
<dbReference type="EMBL" id="AAZDVE040000048">
    <property type="protein sequence ID" value="EMP9434794.1"/>
    <property type="molecule type" value="Genomic_DNA"/>
</dbReference>
<gene>
    <name evidence="3" type="ORF">JRA39_003924</name>
</gene>
<evidence type="ECO:0000259" key="2">
    <source>
        <dbReference type="Pfam" id="PF00419"/>
    </source>
</evidence>
<reference evidence="3" key="1">
    <citation type="submission" date="2024-02" db="EMBL/GenBank/DDBJ databases">
        <authorList>
            <consortium name="Clinical and Environmental Microbiology Branch: Whole genome sequencing antimicrobial resistance pathogens in the healthcare setting"/>
        </authorList>
    </citation>
    <scope>NUCLEOTIDE SEQUENCE</scope>
    <source>
        <strain evidence="3">2020GO-00142</strain>
    </source>
</reference>
<dbReference type="GO" id="GO:0043709">
    <property type="term" value="P:cell adhesion involved in single-species biofilm formation"/>
    <property type="evidence" value="ECO:0007669"/>
    <property type="project" value="TreeGrafter"/>
</dbReference>
<dbReference type="InterPro" id="IPR050263">
    <property type="entry name" value="Bact_Fimbrial_Adh_Pro"/>
</dbReference>